<proteinExistence type="inferred from homology"/>
<feature type="compositionally biased region" description="Low complexity" evidence="8">
    <location>
        <begin position="266"/>
        <end position="281"/>
    </location>
</feature>
<dbReference type="Pfam" id="PF00046">
    <property type="entry name" value="Homeodomain"/>
    <property type="match status" value="1"/>
</dbReference>
<feature type="DNA-binding region" description="Homeobox" evidence="6">
    <location>
        <begin position="55"/>
        <end position="114"/>
    </location>
</feature>
<feature type="compositionally biased region" description="Low complexity" evidence="8">
    <location>
        <begin position="188"/>
        <end position="198"/>
    </location>
</feature>
<protein>
    <recommendedName>
        <fullName evidence="9">Homeobox domain-containing protein</fullName>
    </recommendedName>
</protein>
<dbReference type="InterPro" id="IPR009057">
    <property type="entry name" value="Homeodomain-like_sf"/>
</dbReference>
<dbReference type="Gene3D" id="1.10.10.60">
    <property type="entry name" value="Homeodomain-like"/>
    <property type="match status" value="1"/>
</dbReference>
<feature type="region of interest" description="Disordered" evidence="8">
    <location>
        <begin position="296"/>
        <end position="326"/>
    </location>
</feature>
<dbReference type="SMART" id="SM00389">
    <property type="entry name" value="HOX"/>
    <property type="match status" value="1"/>
</dbReference>
<keyword evidence="4 6" id="KW-0371">Homeobox</keyword>
<comment type="subcellular location">
    <subcellularLocation>
        <location evidence="1 6 7">Nucleus</location>
    </subcellularLocation>
</comment>
<evidence type="ECO:0000256" key="6">
    <source>
        <dbReference type="PROSITE-ProRule" id="PRU00108"/>
    </source>
</evidence>
<feature type="region of interest" description="Disordered" evidence="8">
    <location>
        <begin position="157"/>
        <end position="240"/>
    </location>
</feature>
<feature type="compositionally biased region" description="Pro residues" evidence="8">
    <location>
        <begin position="304"/>
        <end position="316"/>
    </location>
</feature>
<feature type="region of interest" description="Disordered" evidence="8">
    <location>
        <begin position="401"/>
        <end position="440"/>
    </location>
</feature>
<keyword evidence="3 6" id="KW-0238">DNA-binding</keyword>
<comment type="similarity">
    <text evidence="2">Belongs to the engrailed homeobox family.</text>
</comment>
<evidence type="ECO:0000256" key="4">
    <source>
        <dbReference type="ARBA" id="ARBA00023155"/>
    </source>
</evidence>
<dbReference type="GO" id="GO:0000981">
    <property type="term" value="F:DNA-binding transcription factor activity, RNA polymerase II-specific"/>
    <property type="evidence" value="ECO:0007669"/>
    <property type="project" value="InterPro"/>
</dbReference>
<dbReference type="PROSITE" id="PS50071">
    <property type="entry name" value="HOMEOBOX_2"/>
    <property type="match status" value="1"/>
</dbReference>
<sequence length="604" mass="66585">MDYLDPVYHQHFSHHHEHMPPQGMPAYNEAQHNMHNYAMAQQSASMMAMAPTTKTNETKPRLGKDEVDILEREFKKNPKPTTQTKRQFAEDMGVDLARINNWFQNRRAKRKQEKKQEAYEAGQAQEALGYSDGASSPDFNYGNTYFNDNSMLPQSSAPFPVITGPPPPVAPFNPQYSDPSSASMESLQRTMAAAQAATQRHEFHGSFSEQSDSLSAGELQPSPVETANQDPTAFIDYSCSGSDSNGSQTITTFPSQLLVQAHGGLPSQSSDSIDSQSPEESNGGSLALAFKYDIAESDESSDSPPSPSFKSPPPPTNIASRRKKCLSHAEGFRRPIESPMSSPMRRIVSAGGNRNVLTGRIYKTGIESAQRSPINLGGFSDAGAFMEHNYHTIRNPPSLSALSSLNSSLAPPTPMSPREREMTLAKREPSRSTASPQEGSMNYVFNQGVPGCFTSIEGDDQNLASPPETPQAQMTMQSGNSWANGTEFQEKQWSYEVPDEPLFTPAQGVFPLELQMPQPQYLSNMSQPVTPAFGQQFNPSFMFENESPHFKNDSPQYTLSTQSHSEYLFPDGQNHYSMGLLTSPLTKQKTFQFSNTTAADFSEK</sequence>
<dbReference type="InterPro" id="IPR001356">
    <property type="entry name" value="HD"/>
</dbReference>
<dbReference type="GO" id="GO:0016586">
    <property type="term" value="C:RSC-type complex"/>
    <property type="evidence" value="ECO:0007669"/>
    <property type="project" value="TreeGrafter"/>
</dbReference>
<comment type="caution">
    <text evidence="10">The sequence shown here is derived from an EMBL/GenBank/DDBJ whole genome shotgun (WGS) entry which is preliminary data.</text>
</comment>
<feature type="compositionally biased region" description="Polar residues" evidence="8">
    <location>
        <begin position="431"/>
        <end position="440"/>
    </location>
</feature>
<feature type="compositionally biased region" description="Polar residues" evidence="8">
    <location>
        <begin position="174"/>
        <end position="187"/>
    </location>
</feature>
<organism evidence="10 11">
    <name type="scientific">Lachnellula subtilissima</name>
    <dbReference type="NCBI Taxonomy" id="602034"/>
    <lineage>
        <taxon>Eukaryota</taxon>
        <taxon>Fungi</taxon>
        <taxon>Dikarya</taxon>
        <taxon>Ascomycota</taxon>
        <taxon>Pezizomycotina</taxon>
        <taxon>Leotiomycetes</taxon>
        <taxon>Helotiales</taxon>
        <taxon>Lachnaceae</taxon>
        <taxon>Lachnellula</taxon>
    </lineage>
</organism>
<feature type="region of interest" description="Disordered" evidence="8">
    <location>
        <begin position="262"/>
        <end position="283"/>
    </location>
</feature>
<feature type="region of interest" description="Disordered" evidence="8">
    <location>
        <begin position="106"/>
        <end position="133"/>
    </location>
</feature>
<evidence type="ECO:0000256" key="5">
    <source>
        <dbReference type="ARBA" id="ARBA00023242"/>
    </source>
</evidence>
<evidence type="ECO:0000256" key="2">
    <source>
        <dbReference type="ARBA" id="ARBA00010896"/>
    </source>
</evidence>
<accession>A0A8H8RVI4</accession>
<evidence type="ECO:0000256" key="1">
    <source>
        <dbReference type="ARBA" id="ARBA00004123"/>
    </source>
</evidence>
<keyword evidence="5 6" id="KW-0539">Nucleus</keyword>
<dbReference type="OrthoDB" id="6159439at2759"/>
<evidence type="ECO:0000256" key="8">
    <source>
        <dbReference type="SAM" id="MobiDB-lite"/>
    </source>
</evidence>
<evidence type="ECO:0000313" key="11">
    <source>
        <dbReference type="Proteomes" id="UP000462212"/>
    </source>
</evidence>
<reference evidence="10 11" key="1">
    <citation type="submission" date="2018-05" db="EMBL/GenBank/DDBJ databases">
        <title>Genome sequencing and assembly of the regulated plant pathogen Lachnellula willkommii and related sister species for the development of diagnostic species identification markers.</title>
        <authorList>
            <person name="Giroux E."/>
            <person name="Bilodeau G."/>
        </authorList>
    </citation>
    <scope>NUCLEOTIDE SEQUENCE [LARGE SCALE GENOMIC DNA]</scope>
    <source>
        <strain evidence="10 11">CBS 197.66</strain>
    </source>
</reference>
<evidence type="ECO:0000259" key="9">
    <source>
        <dbReference type="PROSITE" id="PS50071"/>
    </source>
</evidence>
<dbReference type="InterPro" id="IPR050720">
    <property type="entry name" value="Engrailed_Homeobox_TFs"/>
</dbReference>
<dbReference type="CDD" id="cd00086">
    <property type="entry name" value="homeodomain"/>
    <property type="match status" value="1"/>
</dbReference>
<dbReference type="Proteomes" id="UP000462212">
    <property type="component" value="Unassembled WGS sequence"/>
</dbReference>
<keyword evidence="11" id="KW-1185">Reference proteome</keyword>
<dbReference type="GO" id="GO:0003677">
    <property type="term" value="F:DNA binding"/>
    <property type="evidence" value="ECO:0007669"/>
    <property type="project" value="UniProtKB-UniRule"/>
</dbReference>
<dbReference type="InterPro" id="IPR017970">
    <property type="entry name" value="Homeobox_CS"/>
</dbReference>
<dbReference type="FunFam" id="1.10.10.60:FF:000171">
    <property type="entry name" value="Homeobox transcription factor"/>
    <property type="match status" value="1"/>
</dbReference>
<evidence type="ECO:0000313" key="10">
    <source>
        <dbReference type="EMBL" id="TVY42060.1"/>
    </source>
</evidence>
<feature type="compositionally biased region" description="Low complexity" evidence="8">
    <location>
        <begin position="401"/>
        <end position="410"/>
    </location>
</feature>
<dbReference type="PANTHER" id="PTHR24341:SF6">
    <property type="entry name" value="HOMEOBOX PROTEIN INVECTED"/>
    <property type="match status" value="1"/>
</dbReference>
<feature type="region of interest" description="Disordered" evidence="8">
    <location>
        <begin position="457"/>
        <end position="481"/>
    </location>
</feature>
<feature type="domain" description="Homeobox" evidence="9">
    <location>
        <begin position="53"/>
        <end position="113"/>
    </location>
</feature>
<evidence type="ECO:0000256" key="3">
    <source>
        <dbReference type="ARBA" id="ARBA00023125"/>
    </source>
</evidence>
<gene>
    <name evidence="10" type="ORF">LSUB1_G001851</name>
</gene>
<dbReference type="EMBL" id="QGMJ01000112">
    <property type="protein sequence ID" value="TVY42060.1"/>
    <property type="molecule type" value="Genomic_DNA"/>
</dbReference>
<dbReference type="PROSITE" id="PS00027">
    <property type="entry name" value="HOMEOBOX_1"/>
    <property type="match status" value="1"/>
</dbReference>
<feature type="compositionally biased region" description="Polar residues" evidence="8">
    <location>
        <begin position="470"/>
        <end position="481"/>
    </location>
</feature>
<feature type="compositionally biased region" description="Basic and acidic residues" evidence="8">
    <location>
        <begin position="417"/>
        <end position="430"/>
    </location>
</feature>
<dbReference type="SUPFAM" id="SSF46689">
    <property type="entry name" value="Homeodomain-like"/>
    <property type="match status" value="1"/>
</dbReference>
<dbReference type="PANTHER" id="PTHR24341">
    <property type="entry name" value="HOMEOBOX PROTEIN ENGRAILED"/>
    <property type="match status" value="1"/>
</dbReference>
<name>A0A8H8RVI4_9HELO</name>
<evidence type="ECO:0000256" key="7">
    <source>
        <dbReference type="RuleBase" id="RU000682"/>
    </source>
</evidence>
<dbReference type="AlphaFoldDB" id="A0A8H8RVI4"/>